<evidence type="ECO:0000313" key="3">
    <source>
        <dbReference type="EMBL" id="MFD0684591.1"/>
    </source>
</evidence>
<feature type="compositionally biased region" description="Low complexity" evidence="2">
    <location>
        <begin position="59"/>
        <end position="75"/>
    </location>
</feature>
<comment type="caution">
    <text evidence="3">The sequence shown here is derived from an EMBL/GenBank/DDBJ whole genome shotgun (WGS) entry which is preliminary data.</text>
</comment>
<gene>
    <name evidence="3" type="ORF">ACFQZM_08795</name>
</gene>
<proteinExistence type="predicted"/>
<name>A0ABW2XDQ6_9ACTN</name>
<accession>A0ABW2XDQ6</accession>
<feature type="coiled-coil region" evidence="1">
    <location>
        <begin position="133"/>
        <end position="160"/>
    </location>
</feature>
<feature type="region of interest" description="Disordered" evidence="2">
    <location>
        <begin position="51"/>
        <end position="75"/>
    </location>
</feature>
<keyword evidence="4" id="KW-1185">Reference proteome</keyword>
<dbReference type="Proteomes" id="UP001597063">
    <property type="component" value="Unassembled WGS sequence"/>
</dbReference>
<protein>
    <submittedName>
        <fullName evidence="3">Uncharacterized protein</fullName>
    </submittedName>
</protein>
<sequence>MTTPNPDNLGPRDYDAELDAILESGMAGILAKLQARLEPQAALADLQNRVRGQVPPPNQSDQQASSAADEADTSRATSQALQAVCDRIDAFDFYLRTVLRSPDDFFAGAAFIANARPALLQLRSGLANRSLTKSQAQRILDEIQQNLDQADRVMRQQGSDLDAALRDRARGQTASNGTASAQMHSLHTHVMRLFEGSGHHAALQPSR</sequence>
<organism evidence="3 4">
    <name type="scientific">Actinomadura fibrosa</name>
    <dbReference type="NCBI Taxonomy" id="111802"/>
    <lineage>
        <taxon>Bacteria</taxon>
        <taxon>Bacillati</taxon>
        <taxon>Actinomycetota</taxon>
        <taxon>Actinomycetes</taxon>
        <taxon>Streptosporangiales</taxon>
        <taxon>Thermomonosporaceae</taxon>
        <taxon>Actinomadura</taxon>
    </lineage>
</organism>
<evidence type="ECO:0000256" key="2">
    <source>
        <dbReference type="SAM" id="MobiDB-lite"/>
    </source>
</evidence>
<evidence type="ECO:0000313" key="4">
    <source>
        <dbReference type="Proteomes" id="UP001597063"/>
    </source>
</evidence>
<keyword evidence="1" id="KW-0175">Coiled coil</keyword>
<evidence type="ECO:0000256" key="1">
    <source>
        <dbReference type="SAM" id="Coils"/>
    </source>
</evidence>
<dbReference type="EMBL" id="JBHTGP010000003">
    <property type="protein sequence ID" value="MFD0684591.1"/>
    <property type="molecule type" value="Genomic_DNA"/>
</dbReference>
<reference evidence="4" key="1">
    <citation type="journal article" date="2019" name="Int. J. Syst. Evol. Microbiol.">
        <title>The Global Catalogue of Microorganisms (GCM) 10K type strain sequencing project: providing services to taxonomists for standard genome sequencing and annotation.</title>
        <authorList>
            <consortium name="The Broad Institute Genomics Platform"/>
            <consortium name="The Broad Institute Genome Sequencing Center for Infectious Disease"/>
            <person name="Wu L."/>
            <person name="Ma J."/>
        </authorList>
    </citation>
    <scope>NUCLEOTIDE SEQUENCE [LARGE SCALE GENOMIC DNA]</scope>
    <source>
        <strain evidence="4">JCM 9371</strain>
    </source>
</reference>
<dbReference type="RefSeq" id="WP_131756561.1">
    <property type="nucleotide sequence ID" value="NZ_CAACUY010000018.1"/>
</dbReference>